<dbReference type="AlphaFoldDB" id="A0AAU9K516"/>
<comment type="caution">
    <text evidence="7">The sequence shown here is derived from an EMBL/GenBank/DDBJ whole genome shotgun (WGS) entry which is preliminary data.</text>
</comment>
<dbReference type="Gene3D" id="3.30.200.20">
    <property type="entry name" value="Phosphorylase Kinase, domain 1"/>
    <property type="match status" value="1"/>
</dbReference>
<evidence type="ECO:0000313" key="7">
    <source>
        <dbReference type="EMBL" id="CAG9333589.1"/>
    </source>
</evidence>
<dbReference type="InterPro" id="IPR050117">
    <property type="entry name" value="MAPK"/>
</dbReference>
<dbReference type="InterPro" id="IPR000719">
    <property type="entry name" value="Prot_kinase_dom"/>
</dbReference>
<dbReference type="PANTHER" id="PTHR24055">
    <property type="entry name" value="MITOGEN-ACTIVATED PROTEIN KINASE"/>
    <property type="match status" value="1"/>
</dbReference>
<organism evidence="7 8">
    <name type="scientific">Blepharisma stoltei</name>
    <dbReference type="NCBI Taxonomy" id="1481888"/>
    <lineage>
        <taxon>Eukaryota</taxon>
        <taxon>Sar</taxon>
        <taxon>Alveolata</taxon>
        <taxon>Ciliophora</taxon>
        <taxon>Postciliodesmatophora</taxon>
        <taxon>Heterotrichea</taxon>
        <taxon>Heterotrichida</taxon>
        <taxon>Blepharismidae</taxon>
        <taxon>Blepharisma</taxon>
    </lineage>
</organism>
<dbReference type="Pfam" id="PF00069">
    <property type="entry name" value="Pkinase"/>
    <property type="match status" value="1"/>
</dbReference>
<dbReference type="SUPFAM" id="SSF56112">
    <property type="entry name" value="Protein kinase-like (PK-like)"/>
    <property type="match status" value="1"/>
</dbReference>
<dbReference type="CDD" id="cd07834">
    <property type="entry name" value="STKc_MAPK"/>
    <property type="match status" value="1"/>
</dbReference>
<keyword evidence="2" id="KW-0808">Transferase</keyword>
<dbReference type="GO" id="GO:0004674">
    <property type="term" value="F:protein serine/threonine kinase activity"/>
    <property type="evidence" value="ECO:0007669"/>
    <property type="project" value="UniProtKB-KW"/>
</dbReference>
<feature type="domain" description="Protein kinase" evidence="6">
    <location>
        <begin position="25"/>
        <end position="312"/>
    </location>
</feature>
<evidence type="ECO:0000256" key="3">
    <source>
        <dbReference type="ARBA" id="ARBA00022741"/>
    </source>
</evidence>
<dbReference type="Proteomes" id="UP001162131">
    <property type="component" value="Unassembled WGS sequence"/>
</dbReference>
<dbReference type="PROSITE" id="PS50011">
    <property type="entry name" value="PROTEIN_KINASE_DOM"/>
    <property type="match status" value="1"/>
</dbReference>
<keyword evidence="3" id="KW-0547">Nucleotide-binding</keyword>
<gene>
    <name evidence="7" type="ORF">BSTOLATCC_MIC59407</name>
</gene>
<protein>
    <recommendedName>
        <fullName evidence="6">Protein kinase domain-containing protein</fullName>
    </recommendedName>
</protein>
<proteinExistence type="predicted"/>
<name>A0AAU9K516_9CILI</name>
<dbReference type="InterPro" id="IPR011009">
    <property type="entry name" value="Kinase-like_dom_sf"/>
</dbReference>
<evidence type="ECO:0000256" key="5">
    <source>
        <dbReference type="ARBA" id="ARBA00022840"/>
    </source>
</evidence>
<dbReference type="EMBL" id="CAJZBQ010000057">
    <property type="protein sequence ID" value="CAG9333589.1"/>
    <property type="molecule type" value="Genomic_DNA"/>
</dbReference>
<keyword evidence="8" id="KW-1185">Reference proteome</keyword>
<reference evidence="7" key="1">
    <citation type="submission" date="2021-09" db="EMBL/GenBank/DDBJ databases">
        <authorList>
            <consortium name="AG Swart"/>
            <person name="Singh M."/>
            <person name="Singh A."/>
            <person name="Seah K."/>
            <person name="Emmerich C."/>
        </authorList>
    </citation>
    <scope>NUCLEOTIDE SEQUENCE</scope>
    <source>
        <strain evidence="7">ATCC30299</strain>
    </source>
</reference>
<dbReference type="Gene3D" id="1.10.510.10">
    <property type="entry name" value="Transferase(Phosphotransferase) domain 1"/>
    <property type="match status" value="1"/>
</dbReference>
<dbReference type="FunFam" id="1.10.510.10:FF:000040">
    <property type="entry name" value="Mitogen-activated protein kinase"/>
    <property type="match status" value="1"/>
</dbReference>
<evidence type="ECO:0000313" key="8">
    <source>
        <dbReference type="Proteomes" id="UP001162131"/>
    </source>
</evidence>
<evidence type="ECO:0000256" key="1">
    <source>
        <dbReference type="ARBA" id="ARBA00022527"/>
    </source>
</evidence>
<keyword evidence="5" id="KW-0067">ATP-binding</keyword>
<evidence type="ECO:0000259" key="6">
    <source>
        <dbReference type="PROSITE" id="PS50011"/>
    </source>
</evidence>
<keyword evidence="1" id="KW-0723">Serine/threonine-protein kinase</keyword>
<evidence type="ECO:0000256" key="4">
    <source>
        <dbReference type="ARBA" id="ARBA00022777"/>
    </source>
</evidence>
<dbReference type="GO" id="GO:0005524">
    <property type="term" value="F:ATP binding"/>
    <property type="evidence" value="ECO:0007669"/>
    <property type="project" value="UniProtKB-KW"/>
</dbReference>
<sequence>MEQEIPKGKTKFISNSISFIVDDRYEYINQLSSGSFDAIVSAIDHQTNTKVAIKKFSNIFQDLIDTKNILWMLKILQFLNHQNIVNLLNIQLPPSRFCYNDIYIVTDLMEVNLCRVIRSGQELTDEHIQYFMYQLLRGVCYIHSANITHRNISPIHILLNRNCDLKISGWGFARSCSEIAENLEEYVGSRWYRAPEMILNSFRNTKSIDIWSCGCIFAEILGRNPVFPGKNYLDQIKVIVKVLGTPTREDIGFISNSAAKRFVESLPQTEKIEWSVLFPTASTDMLDLLDKMLQFSPKKRWAAEQCLAHPYFRDLHESQEILADKHFDASFDNSELTRDQLSNFIYEEALQFHPNI</sequence>
<keyword evidence="4" id="KW-0418">Kinase</keyword>
<evidence type="ECO:0000256" key="2">
    <source>
        <dbReference type="ARBA" id="ARBA00022679"/>
    </source>
</evidence>
<accession>A0AAU9K516</accession>